<keyword evidence="10" id="KW-0496">Mitochondrion</keyword>
<feature type="domain" description="Pyridine nucleotide-disulphide oxidoreductase dimerisation" evidence="19">
    <location>
        <begin position="355"/>
        <end position="465"/>
    </location>
</feature>
<dbReference type="GO" id="GO:0004362">
    <property type="term" value="F:glutathione-disulfide reductase (NADPH) activity"/>
    <property type="evidence" value="ECO:0007669"/>
    <property type="project" value="UniProtKB-EC"/>
</dbReference>
<gene>
    <name evidence="21" type="primary">106057158</name>
</gene>
<dbReference type="InterPro" id="IPR046952">
    <property type="entry name" value="GSHR/TRXR-like"/>
</dbReference>
<evidence type="ECO:0000256" key="16">
    <source>
        <dbReference type="PIRSR" id="PIRSR000350-4"/>
    </source>
</evidence>
<dbReference type="PRINTS" id="PR00411">
    <property type="entry name" value="PNDRDTASEI"/>
</dbReference>
<keyword evidence="8" id="KW-0809">Transit peptide</keyword>
<dbReference type="Pfam" id="PF07992">
    <property type="entry name" value="Pyr_redox_2"/>
    <property type="match status" value="1"/>
</dbReference>
<dbReference type="EnsemblMetazoa" id="BGLB016664-RA">
    <property type="protein sequence ID" value="BGLB016664-PA"/>
    <property type="gene ID" value="BGLB016664"/>
</dbReference>
<evidence type="ECO:0000256" key="3">
    <source>
        <dbReference type="ARBA" id="ARBA00007532"/>
    </source>
</evidence>
<comment type="similarity">
    <text evidence="3 17">Belongs to the class-I pyridine nucleotide-disulfide oxidoreductase family.</text>
</comment>
<dbReference type="GO" id="GO:0005829">
    <property type="term" value="C:cytosol"/>
    <property type="evidence" value="ECO:0007669"/>
    <property type="project" value="TreeGrafter"/>
</dbReference>
<protein>
    <recommendedName>
        <fullName evidence="18">Glutathione reductase</fullName>
        <ecNumber evidence="18">1.8.1.7</ecNumber>
    </recommendedName>
</protein>
<dbReference type="InterPro" id="IPR012999">
    <property type="entry name" value="Pyr_OxRdtase_I_AS"/>
</dbReference>
<evidence type="ECO:0000256" key="6">
    <source>
        <dbReference type="ARBA" id="ARBA00022827"/>
    </source>
</evidence>
<dbReference type="InterPro" id="IPR016156">
    <property type="entry name" value="FAD/NAD-linked_Rdtase_dimer_sf"/>
</dbReference>
<evidence type="ECO:0000256" key="1">
    <source>
        <dbReference type="ARBA" id="ARBA00004173"/>
    </source>
</evidence>
<dbReference type="EC" id="1.8.1.7" evidence="18"/>
<dbReference type="VEuPathDB" id="VectorBase:BGLB016664"/>
<keyword evidence="9 17" id="KW-0560">Oxidoreductase</keyword>
<dbReference type="PANTHER" id="PTHR42737:SF2">
    <property type="entry name" value="GLUTATHIONE REDUCTASE"/>
    <property type="match status" value="1"/>
</dbReference>
<proteinExistence type="inferred from homology"/>
<sequence length="466" mass="51033">MFQKLLRYFSSTSTMAPIAKKYDYLVVGGGSGGLASARRAAEFGIKAAIIEEARWGGTCVNVGCVPKKVMYYTASHAELIHEHKGYGFDVEFKGFDWKQVKKSRDDYIKRLNGIYESNLEKSKVDKITGHAMFTSDKSVEVNGELYSADHILIATGGRPSIPSIPGAEYGITSDGFFELEDLPKKVVVVGAGYIAVELAGIFNSLGSNTSLLIRYDQVLRSFDGLISKGVTDNLEVAGVKIMRHTEVSKVTKDSEGILTVETNSGTINNVNCLVWAIGRVPNSDNLGLDRVGINIDKHNNIEVDDYQNTNIKGIYALGDVCGKALLTPVAIAAGRRLAHRLFDGKTDLKLDYTNIPTVVFSHPPVGTIGLTEAEAERKYGREKLKIYTSNFLPMYYAMTENKVRCNMKLICVLPDEKVIGLHMIGQGCDEMLQGFGVAIKMGATKAQFDECVAIHPTSAEELVTMR</sequence>
<comment type="catalytic activity">
    <reaction evidence="13 18">
        <text>2 glutathione + NADP(+) = glutathione disulfide + NADPH + H(+)</text>
        <dbReference type="Rhea" id="RHEA:11740"/>
        <dbReference type="ChEBI" id="CHEBI:15378"/>
        <dbReference type="ChEBI" id="CHEBI:57783"/>
        <dbReference type="ChEBI" id="CHEBI:57925"/>
        <dbReference type="ChEBI" id="CHEBI:58297"/>
        <dbReference type="ChEBI" id="CHEBI:58349"/>
        <dbReference type="EC" id="1.8.1.7"/>
    </reaction>
</comment>
<keyword evidence="12 17" id="KW-0676">Redox-active center</keyword>
<keyword evidence="15" id="KW-0547">Nucleotide-binding</keyword>
<dbReference type="FunFam" id="3.50.50.60:FF:000141">
    <property type="entry name" value="Glutathione reductase"/>
    <property type="match status" value="1"/>
</dbReference>
<evidence type="ECO:0000256" key="2">
    <source>
        <dbReference type="ARBA" id="ARBA00004496"/>
    </source>
</evidence>
<dbReference type="PANTHER" id="PTHR42737">
    <property type="entry name" value="GLUTATHIONE REDUCTASE"/>
    <property type="match status" value="1"/>
</dbReference>
<keyword evidence="11" id="KW-1015">Disulfide bond</keyword>
<dbReference type="InterPro" id="IPR023753">
    <property type="entry name" value="FAD/NAD-binding_dom"/>
</dbReference>
<dbReference type="GO" id="GO:0045454">
    <property type="term" value="P:cell redox homeostasis"/>
    <property type="evidence" value="ECO:0007669"/>
    <property type="project" value="InterPro"/>
</dbReference>
<evidence type="ECO:0000256" key="13">
    <source>
        <dbReference type="ARBA" id="ARBA00049142"/>
    </source>
</evidence>
<dbReference type="Gene3D" id="3.30.390.30">
    <property type="match status" value="1"/>
</dbReference>
<dbReference type="SUPFAM" id="SSF51905">
    <property type="entry name" value="FAD/NAD(P)-binding domain"/>
    <property type="match status" value="1"/>
</dbReference>
<evidence type="ECO:0000259" key="19">
    <source>
        <dbReference type="Pfam" id="PF02852"/>
    </source>
</evidence>
<organism evidence="21 22">
    <name type="scientific">Biomphalaria glabrata</name>
    <name type="common">Bloodfluke planorb</name>
    <name type="synonym">Freshwater snail</name>
    <dbReference type="NCBI Taxonomy" id="6526"/>
    <lineage>
        <taxon>Eukaryota</taxon>
        <taxon>Metazoa</taxon>
        <taxon>Spiralia</taxon>
        <taxon>Lophotrochozoa</taxon>
        <taxon>Mollusca</taxon>
        <taxon>Gastropoda</taxon>
        <taxon>Heterobranchia</taxon>
        <taxon>Euthyneura</taxon>
        <taxon>Panpulmonata</taxon>
        <taxon>Hygrophila</taxon>
        <taxon>Lymnaeoidea</taxon>
        <taxon>Planorbidae</taxon>
        <taxon>Biomphalaria</taxon>
    </lineage>
</organism>
<dbReference type="VEuPathDB" id="VectorBase:BGLAX_047573"/>
<dbReference type="Gene3D" id="3.50.50.60">
    <property type="entry name" value="FAD/NAD(P)-binding domain"/>
    <property type="match status" value="2"/>
</dbReference>
<evidence type="ECO:0000256" key="8">
    <source>
        <dbReference type="ARBA" id="ARBA00022946"/>
    </source>
</evidence>
<dbReference type="RefSeq" id="XP_013069703.2">
    <property type="nucleotide sequence ID" value="XM_013214249.2"/>
</dbReference>
<feature type="binding site" evidence="15">
    <location>
        <position position="278"/>
    </location>
    <ligand>
        <name>NAD(+)</name>
        <dbReference type="ChEBI" id="CHEBI:57540"/>
    </ligand>
</feature>
<evidence type="ECO:0000256" key="5">
    <source>
        <dbReference type="ARBA" id="ARBA00022630"/>
    </source>
</evidence>
<feature type="binding site" evidence="15">
    <location>
        <begin position="190"/>
        <end position="197"/>
    </location>
    <ligand>
        <name>NAD(+)</name>
        <dbReference type="ChEBI" id="CHEBI:57540"/>
    </ligand>
</feature>
<dbReference type="InterPro" id="IPR006322">
    <property type="entry name" value="Glutathione_Rdtase_euk/bac"/>
</dbReference>
<dbReference type="Proteomes" id="UP000076420">
    <property type="component" value="Unassembled WGS sequence"/>
</dbReference>
<dbReference type="FunFam" id="3.50.50.60:FF:000484">
    <property type="entry name" value="Glutathione reductase, mitochondrial"/>
    <property type="match status" value="1"/>
</dbReference>
<evidence type="ECO:0000256" key="18">
    <source>
        <dbReference type="RuleBase" id="RU365016"/>
    </source>
</evidence>
<feature type="disulfide bond" description="Redox-active" evidence="16">
    <location>
        <begin position="59"/>
        <end position="64"/>
    </location>
</feature>
<evidence type="ECO:0000256" key="15">
    <source>
        <dbReference type="PIRSR" id="PIRSR000350-3"/>
    </source>
</evidence>
<reference evidence="21" key="1">
    <citation type="submission" date="2020-05" db="UniProtKB">
        <authorList>
            <consortium name="EnsemblMetazoa"/>
        </authorList>
    </citation>
    <scope>IDENTIFICATION</scope>
    <source>
        <strain evidence="21">BB02</strain>
    </source>
</reference>
<evidence type="ECO:0000313" key="21">
    <source>
        <dbReference type="EnsemblMetazoa" id="BGLB016664-PA"/>
    </source>
</evidence>
<feature type="binding site" evidence="15">
    <location>
        <position position="68"/>
    </location>
    <ligand>
        <name>FAD</name>
        <dbReference type="ChEBI" id="CHEBI:57692"/>
    </ligand>
</feature>
<keyword evidence="15" id="KW-0520">NAD</keyword>
<feature type="domain" description="FAD/NAD(P)-binding" evidence="20">
    <location>
        <begin position="22"/>
        <end position="334"/>
    </location>
</feature>
<keyword evidence="6 15" id="KW-0274">FAD</keyword>
<keyword evidence="7 18" id="KW-0521">NADP</keyword>
<dbReference type="Pfam" id="PF02852">
    <property type="entry name" value="Pyr_redox_dim"/>
    <property type="match status" value="1"/>
</dbReference>
<dbReference type="GO" id="GO:0034599">
    <property type="term" value="P:cellular response to oxidative stress"/>
    <property type="evidence" value="ECO:0007669"/>
    <property type="project" value="TreeGrafter"/>
</dbReference>
<dbReference type="InterPro" id="IPR036188">
    <property type="entry name" value="FAD/NAD-bd_sf"/>
</dbReference>
<dbReference type="AlphaFoldDB" id="A0A2C9K967"/>
<comment type="function">
    <text evidence="18">Catalyzes the reduction of glutathione disulfide (GSSG) to reduced glutathione (GSH). Constitutes the major mechanism to maintain a high GSH:GSSG ratio in the cytosol.</text>
</comment>
<dbReference type="SUPFAM" id="SSF55424">
    <property type="entry name" value="FAD/NAD-linked reductases, dimerisation (C-terminal) domain"/>
    <property type="match status" value="1"/>
</dbReference>
<dbReference type="KEGG" id="bgt:106057158"/>
<keyword evidence="5 17" id="KW-0285">Flavoprotein</keyword>
<evidence type="ECO:0000256" key="7">
    <source>
        <dbReference type="ARBA" id="ARBA00022857"/>
    </source>
</evidence>
<dbReference type="OrthoDB" id="5956163at2759"/>
<dbReference type="PIRSF" id="PIRSF000350">
    <property type="entry name" value="Mercury_reductase_MerA"/>
    <property type="match status" value="1"/>
</dbReference>
<evidence type="ECO:0000256" key="9">
    <source>
        <dbReference type="ARBA" id="ARBA00023002"/>
    </source>
</evidence>
<name>A0A2C9K967_BIOGL</name>
<dbReference type="GO" id="GO:0006749">
    <property type="term" value="P:glutathione metabolic process"/>
    <property type="evidence" value="ECO:0007669"/>
    <property type="project" value="InterPro"/>
</dbReference>
<keyword evidence="4 18" id="KW-0963">Cytoplasm</keyword>
<dbReference type="GO" id="GO:0005739">
    <property type="term" value="C:mitochondrion"/>
    <property type="evidence" value="ECO:0007669"/>
    <property type="project" value="UniProtKB-SubCell"/>
</dbReference>
<comment type="subcellular location">
    <subcellularLocation>
        <location evidence="2 18">Cytoplasm</location>
    </subcellularLocation>
    <subcellularLocation>
        <location evidence="1">Mitochondrion</location>
    </subcellularLocation>
</comment>
<dbReference type="InterPro" id="IPR001100">
    <property type="entry name" value="Pyr_nuc-diS_OxRdtase"/>
</dbReference>
<evidence type="ECO:0000256" key="11">
    <source>
        <dbReference type="ARBA" id="ARBA00023157"/>
    </source>
</evidence>
<dbReference type="GO" id="GO:0050660">
    <property type="term" value="F:flavin adenine dinucleotide binding"/>
    <property type="evidence" value="ECO:0007669"/>
    <property type="project" value="InterPro"/>
</dbReference>
<evidence type="ECO:0000313" key="22">
    <source>
        <dbReference type="Proteomes" id="UP000076420"/>
    </source>
</evidence>
<evidence type="ECO:0000256" key="4">
    <source>
        <dbReference type="ARBA" id="ARBA00022490"/>
    </source>
</evidence>
<dbReference type="InterPro" id="IPR004099">
    <property type="entry name" value="Pyr_nucl-diS_OxRdtase_dimer"/>
</dbReference>
<dbReference type="FunFam" id="3.30.390.30:FF:000003">
    <property type="entry name" value="Glutathione reductase"/>
    <property type="match status" value="1"/>
</dbReference>
<evidence type="ECO:0000256" key="14">
    <source>
        <dbReference type="PIRSR" id="PIRSR000350-2"/>
    </source>
</evidence>
<evidence type="ECO:0000256" key="12">
    <source>
        <dbReference type="ARBA" id="ARBA00023284"/>
    </source>
</evidence>
<evidence type="ECO:0000256" key="17">
    <source>
        <dbReference type="RuleBase" id="RU003691"/>
    </source>
</evidence>
<comment type="cofactor">
    <cofactor evidence="15">
        <name>FAD</name>
        <dbReference type="ChEBI" id="CHEBI:57692"/>
    </cofactor>
    <text evidence="15">Binds 1 FAD per subunit.</text>
</comment>
<dbReference type="NCBIfam" id="NF004776">
    <property type="entry name" value="PRK06116.1"/>
    <property type="match status" value="1"/>
</dbReference>
<dbReference type="PRINTS" id="PR00368">
    <property type="entry name" value="FADPNR"/>
</dbReference>
<dbReference type="NCBIfam" id="TIGR01421">
    <property type="entry name" value="gluta_reduc_1"/>
    <property type="match status" value="1"/>
</dbReference>
<dbReference type="PROSITE" id="PS00076">
    <property type="entry name" value="PYRIDINE_REDOX_1"/>
    <property type="match status" value="1"/>
</dbReference>
<accession>A0A2C9K967</accession>
<feature type="binding site" evidence="15">
    <location>
        <position position="319"/>
    </location>
    <ligand>
        <name>FAD</name>
        <dbReference type="ChEBI" id="CHEBI:57692"/>
    </ligand>
</feature>
<feature type="active site" description="Proton acceptor" evidence="14">
    <location>
        <position position="455"/>
    </location>
</feature>
<dbReference type="GO" id="GO:0050661">
    <property type="term" value="F:NADP binding"/>
    <property type="evidence" value="ECO:0007669"/>
    <property type="project" value="InterPro"/>
</dbReference>
<evidence type="ECO:0000256" key="10">
    <source>
        <dbReference type="ARBA" id="ARBA00023128"/>
    </source>
</evidence>
<evidence type="ECO:0000259" key="20">
    <source>
        <dbReference type="Pfam" id="PF07992"/>
    </source>
</evidence>
<dbReference type="STRING" id="6526.A0A2C9K967"/>